<evidence type="ECO:0000256" key="2">
    <source>
        <dbReference type="ARBA" id="ARBA00022617"/>
    </source>
</evidence>
<dbReference type="GO" id="GO:0046872">
    <property type="term" value="F:metal ion binding"/>
    <property type="evidence" value="ECO:0007669"/>
    <property type="project" value="UniProtKB-KW"/>
</dbReference>
<dbReference type="InterPro" id="IPR036909">
    <property type="entry name" value="Cyt_c-like_dom_sf"/>
</dbReference>
<evidence type="ECO:0000256" key="1">
    <source>
        <dbReference type="ARBA" id="ARBA00022448"/>
    </source>
</evidence>
<dbReference type="InterPro" id="IPR009056">
    <property type="entry name" value="Cyt_c-like_dom"/>
</dbReference>
<keyword evidence="4" id="KW-0249">Electron transport</keyword>
<sequence length="263" mass="26902">MKDPLRFNKYAAAGLTALLLIFGLPQLTNALFGGGHGGGHGGEMKLAYPVEIEFGAPAAGEEAPEVTLAELLAEANPAAGERRAALCKSCHTFERGGANLQGPNLWDVVGRPVASVEGFSYTPAMKALGGEWTYERLDKLIENSQAFLPGTAMVQRFPRADQRADILAYLATLSDDPVPFPEPPARAAEAAPEEAAAGEAAPGDAATTEESGEVAPEGQAPEGAAGDGEAAPGETAPAAESGEAAPAVDEPAARDGADQPTQD</sequence>
<keyword evidence="1" id="KW-0813">Transport</keyword>
<dbReference type="RefSeq" id="WP_089411174.1">
    <property type="nucleotide sequence ID" value="NZ_FZQA01000001.1"/>
</dbReference>
<feature type="domain" description="Cytochrome c" evidence="8">
    <location>
        <begin position="75"/>
        <end position="174"/>
    </location>
</feature>
<dbReference type="AlphaFoldDB" id="A0A239PK68"/>
<name>A0A239PK68_9PROT</name>
<keyword evidence="2 6" id="KW-0349">Heme</keyword>
<dbReference type="Pfam" id="PF00034">
    <property type="entry name" value="Cytochrom_C"/>
    <property type="match status" value="1"/>
</dbReference>
<reference evidence="9 10" key="1">
    <citation type="submission" date="2017-07" db="EMBL/GenBank/DDBJ databases">
        <authorList>
            <person name="Sun Z.S."/>
            <person name="Albrecht U."/>
            <person name="Echele G."/>
            <person name="Lee C.C."/>
        </authorList>
    </citation>
    <scope>NUCLEOTIDE SEQUENCE [LARGE SCALE GENOMIC DNA]</scope>
    <source>
        <strain evidence="9 10">CGMCC 1.12710</strain>
    </source>
</reference>
<evidence type="ECO:0000256" key="4">
    <source>
        <dbReference type="ARBA" id="ARBA00022982"/>
    </source>
</evidence>
<evidence type="ECO:0000256" key="6">
    <source>
        <dbReference type="PROSITE-ProRule" id="PRU00433"/>
    </source>
</evidence>
<dbReference type="Gene3D" id="1.10.760.10">
    <property type="entry name" value="Cytochrome c-like domain"/>
    <property type="match status" value="1"/>
</dbReference>
<dbReference type="SUPFAM" id="SSF46626">
    <property type="entry name" value="Cytochrome c"/>
    <property type="match status" value="1"/>
</dbReference>
<keyword evidence="5 6" id="KW-0408">Iron</keyword>
<evidence type="ECO:0000313" key="9">
    <source>
        <dbReference type="EMBL" id="SNT68211.1"/>
    </source>
</evidence>
<dbReference type="PANTHER" id="PTHR11961">
    <property type="entry name" value="CYTOCHROME C"/>
    <property type="match status" value="1"/>
</dbReference>
<gene>
    <name evidence="9" type="ORF">SAMN06297382_0711</name>
</gene>
<evidence type="ECO:0000256" key="3">
    <source>
        <dbReference type="ARBA" id="ARBA00022723"/>
    </source>
</evidence>
<proteinExistence type="predicted"/>
<dbReference type="PROSITE" id="PS51007">
    <property type="entry name" value="CYTC"/>
    <property type="match status" value="1"/>
</dbReference>
<organism evidence="9 10">
    <name type="scientific">Amphiplicatus metriothermophilus</name>
    <dbReference type="NCBI Taxonomy" id="1519374"/>
    <lineage>
        <taxon>Bacteria</taxon>
        <taxon>Pseudomonadati</taxon>
        <taxon>Pseudomonadota</taxon>
        <taxon>Alphaproteobacteria</taxon>
        <taxon>Parvularculales</taxon>
        <taxon>Parvularculaceae</taxon>
        <taxon>Amphiplicatus</taxon>
    </lineage>
</organism>
<accession>A0A239PK68</accession>
<evidence type="ECO:0000259" key="8">
    <source>
        <dbReference type="PROSITE" id="PS51007"/>
    </source>
</evidence>
<dbReference type="GO" id="GO:0020037">
    <property type="term" value="F:heme binding"/>
    <property type="evidence" value="ECO:0007669"/>
    <property type="project" value="InterPro"/>
</dbReference>
<feature type="region of interest" description="Disordered" evidence="7">
    <location>
        <begin position="174"/>
        <end position="263"/>
    </location>
</feature>
<keyword evidence="10" id="KW-1185">Reference proteome</keyword>
<dbReference type="EMBL" id="FZQA01000001">
    <property type="protein sequence ID" value="SNT68211.1"/>
    <property type="molecule type" value="Genomic_DNA"/>
</dbReference>
<keyword evidence="3 6" id="KW-0479">Metal-binding</keyword>
<evidence type="ECO:0000313" key="10">
    <source>
        <dbReference type="Proteomes" id="UP000198346"/>
    </source>
</evidence>
<dbReference type="GO" id="GO:0009055">
    <property type="term" value="F:electron transfer activity"/>
    <property type="evidence" value="ECO:0007669"/>
    <property type="project" value="InterPro"/>
</dbReference>
<dbReference type="PRINTS" id="PR00604">
    <property type="entry name" value="CYTCHRMECIAB"/>
</dbReference>
<evidence type="ECO:0000256" key="7">
    <source>
        <dbReference type="SAM" id="MobiDB-lite"/>
    </source>
</evidence>
<dbReference type="Proteomes" id="UP000198346">
    <property type="component" value="Unassembled WGS sequence"/>
</dbReference>
<protein>
    <submittedName>
        <fullName evidence="9">Cytochrome c</fullName>
    </submittedName>
</protein>
<dbReference type="InterPro" id="IPR002327">
    <property type="entry name" value="Cyt_c_1A/1B"/>
</dbReference>
<evidence type="ECO:0000256" key="5">
    <source>
        <dbReference type="ARBA" id="ARBA00023004"/>
    </source>
</evidence>
<feature type="compositionally biased region" description="Low complexity" evidence="7">
    <location>
        <begin position="185"/>
        <end position="247"/>
    </location>
</feature>
<dbReference type="OrthoDB" id="9805828at2"/>